<evidence type="ECO:0000259" key="2">
    <source>
        <dbReference type="Pfam" id="PF13387"/>
    </source>
</evidence>
<evidence type="ECO:0000313" key="4">
    <source>
        <dbReference type="Proteomes" id="UP000031166"/>
    </source>
</evidence>
<accession>A0A0B4BYT4</accession>
<evidence type="ECO:0000313" key="3">
    <source>
        <dbReference type="EMBL" id="KIC53739.1"/>
    </source>
</evidence>
<dbReference type="STRING" id="172043.RM53_16365"/>
<comment type="caution">
    <text evidence="3">The sequence shown here is derived from an EMBL/GenBank/DDBJ whole genome shotgun (WGS) entry which is preliminary data.</text>
</comment>
<keyword evidence="1" id="KW-1133">Transmembrane helix</keyword>
<dbReference type="InterPro" id="IPR025178">
    <property type="entry name" value="Lnb_N"/>
</dbReference>
<dbReference type="RefSeq" id="WP_039248749.1">
    <property type="nucleotide sequence ID" value="NZ_JWSY01000056.1"/>
</dbReference>
<organism evidence="3 4">
    <name type="scientific">Brevundimonas nasdae</name>
    <dbReference type="NCBI Taxonomy" id="172043"/>
    <lineage>
        <taxon>Bacteria</taxon>
        <taxon>Pseudomonadati</taxon>
        <taxon>Pseudomonadota</taxon>
        <taxon>Alphaproteobacteria</taxon>
        <taxon>Caulobacterales</taxon>
        <taxon>Caulobacteraceae</taxon>
        <taxon>Brevundimonas</taxon>
    </lineage>
</organism>
<dbReference type="Pfam" id="PF13387">
    <property type="entry name" value="Lnb_N"/>
    <property type="match status" value="1"/>
</dbReference>
<keyword evidence="1" id="KW-0472">Membrane</keyword>
<dbReference type="Proteomes" id="UP000031166">
    <property type="component" value="Unassembled WGS sequence"/>
</dbReference>
<sequence length="332" mass="37885">MNRTARAAASLLIVVLAVFCALAIRYWVPWPVWIRDAGAVAFPVLVLGLWFAPARWRRARRGVAAAMLAIVLTAYWTKSPAPQDWRDLHAQEAWAVIEGDRATIHNFRDALHDPGVASTPRWTTATFDLATLEGMDLILQPFGDLKAMEHVMLSFRFADGRHVVVSMEARQARGAEFDPLAGFFRRDPIYPELATERDLFWERLARTPPDEIQIYPIRQSPEVVRVYFERILRFTTQVHERPKFYSTLTESCMTSFINLAPERFASVPWYDLRRWIPGYALPLFQQLGLVDDTIPADALARVSSLPTDVRPPSEFPDDASWSAYLRAQLSAR</sequence>
<feature type="transmembrane region" description="Helical" evidence="1">
    <location>
        <begin position="33"/>
        <end position="52"/>
    </location>
</feature>
<protein>
    <recommendedName>
        <fullName evidence="2">Lnb N-terminal periplasmic domain-containing protein</fullName>
    </recommendedName>
</protein>
<dbReference type="AlphaFoldDB" id="A0A0B4BYT4"/>
<feature type="domain" description="Lnb N-terminal periplasmic" evidence="2">
    <location>
        <begin position="119"/>
        <end position="273"/>
    </location>
</feature>
<gene>
    <name evidence="3" type="ORF">RM53_16365</name>
</gene>
<evidence type="ECO:0000256" key="1">
    <source>
        <dbReference type="SAM" id="Phobius"/>
    </source>
</evidence>
<feature type="transmembrane region" description="Helical" evidence="1">
    <location>
        <begin position="59"/>
        <end position="77"/>
    </location>
</feature>
<reference evidence="3 4" key="1">
    <citation type="submission" date="2014-12" db="EMBL/GenBank/DDBJ databases">
        <title>Genome sequencing of Brevundimonas nasdae TPW30.</title>
        <authorList>
            <person name="Tan P.W."/>
            <person name="Chan K.-G."/>
        </authorList>
    </citation>
    <scope>NUCLEOTIDE SEQUENCE [LARGE SCALE GENOMIC DNA]</scope>
    <source>
        <strain evidence="3 4">TPW30</strain>
    </source>
</reference>
<dbReference type="EMBL" id="JWSY01000056">
    <property type="protein sequence ID" value="KIC53739.1"/>
    <property type="molecule type" value="Genomic_DNA"/>
</dbReference>
<name>A0A0B4BYT4_9CAUL</name>
<proteinExistence type="predicted"/>
<keyword evidence="1" id="KW-0812">Transmembrane</keyword>